<dbReference type="GO" id="GO:0090313">
    <property type="term" value="P:regulation of protein targeting to membrane"/>
    <property type="evidence" value="ECO:0007669"/>
    <property type="project" value="TreeGrafter"/>
</dbReference>
<dbReference type="PANTHER" id="PTHR30441">
    <property type="entry name" value="DUF748 DOMAIN-CONTAINING PROTEIN"/>
    <property type="match status" value="1"/>
</dbReference>
<evidence type="ECO:0000256" key="1">
    <source>
        <dbReference type="SAM" id="MobiDB-lite"/>
    </source>
</evidence>
<dbReference type="PANTHER" id="PTHR30441:SF8">
    <property type="entry name" value="DUF748 DOMAIN-CONTAINING PROTEIN"/>
    <property type="match status" value="1"/>
</dbReference>
<proteinExistence type="predicted"/>
<sequence>MSTSHKLSPSEVKQRLIRVGRARTTHRWLIGIVIALVVFGLLGFFAAPPLIRHVAEQQLGAALDRPVSIGRVALNPYTLNLEVDQLAIAERGNTGPFVSLDKLVVRTSWGSIFRFAPVVDELTLQAPHFHLVRTAAQRFNFSDIVDKFSAPSPKPPSKGLPRFSISNIKLVDGRVDFDDQVLSAKHVIDDWQIGIPFVATLKSKTDIFVEPLLKMRIDGSPLEVSGKTKPFKDSRESDIALRFDKLDIPKLLSYSPAALPVVVTQGALSSNLDLRFIMAEDKPSLIVAGTVDVAGLAATDHTGAPLTQVDAIHVATSSLEPLQRQFHFDEIRLTKPVVQLVRDAQGKLNLLTLPPAPTAANANAANADSQAAAAASAPAVAAAPASAANPASAPDQAQAQSSSSASAEAPAPLDLAIQKFAIDHADINIVDHLPSAAQPIHIDVNDLNVTLDRFSTLSNDPAHYTLASSDTGGGVFNADGDLWLKQSRTSVKLDIHSVPLAPRQPYLAQFVAGVVTKGTLDVNGPLDADWSKTPFAMHIGNLAIGLDGVELVYEQTKQPVLSLGHALAQIDHVDLGEREAVVKSIELDHLALKGQRLRDGSIDLAKLQRGGAAGPDLSHAPTVRAAAKAVKGEPSSADWHYEIQSVSLKQSSVDFADRTTPQPVSVSIDPLDVTVEGLSDDLSKPIKVRTAGTLNKSGTFDADGRVTPKPLGVALRLNGKKLDIASVEPYFAQYLNVTLASARLSASGDVAVSGSGSEMKAGYKGDVSMTDVRMLDKVTAEPFAGWTTLSLSKLVVNRDANNTDVSAGVVTFAGFYGSVVLDKQGKLNLKDIAAKPGAPPESMAGEANAAAAETAAHPLASNKAKPAPEPASAPVAQAAPASTAQAANAASAPPATLAKSGMDLRFGQLVLRNGRAVYTDNFVQPNYTAKLIDINGTIGAFGTKSTTPAPVDIKANLSANGPVTIKGSINPLTKIPTLDLTAAAHDVELTNLTPYSTKYAGYPITKGKLNVDLHYVLDNDHLSADNHIFIDQLTFGDHVDNDTATKLPVKLALALLTNSRGEIDVDIPVSGSLSNPQFSIGGLIWQAVLNLLQKAVTAPFTLLANAFGGHSEELGYIEFEPGSAKLSDAQQKKLDTVAKMLTEKTSIKLDVIGRVDPKVDEPALREAAVDRAVKEEKIKDTVGKGESVDTDSITIAPDEYDKYLKRAYKDTDFKKDTNLVGMTKTLPDDQMKQLMLDHTTVGDEQLRELAQDRAAAVLHYFEGKTDLQRVFVVAPKLNADGIQDKGPATRVDFNLK</sequence>
<evidence type="ECO:0000256" key="2">
    <source>
        <dbReference type="SAM" id="Phobius"/>
    </source>
</evidence>
<feature type="compositionally biased region" description="Low complexity" evidence="1">
    <location>
        <begin position="841"/>
        <end position="887"/>
    </location>
</feature>
<dbReference type="InterPro" id="IPR008023">
    <property type="entry name" value="DUF748"/>
</dbReference>
<gene>
    <name evidence="3" type="ORF">D7S86_24140</name>
</gene>
<protein>
    <submittedName>
        <fullName evidence="3">DUF748 domain-containing protein</fullName>
    </submittedName>
</protein>
<comment type="caution">
    <text evidence="3">The sequence shown here is derived from an EMBL/GenBank/DDBJ whole genome shotgun (WGS) entry which is preliminary data.</text>
</comment>
<keyword evidence="2" id="KW-1133">Transmembrane helix</keyword>
<reference evidence="3 4" key="1">
    <citation type="submission" date="2018-10" db="EMBL/GenBank/DDBJ databases">
        <title>Robbsia sp. DHC34, isolated from soil.</title>
        <authorList>
            <person name="Gao Z.-H."/>
            <person name="Qiu L.-H."/>
        </authorList>
    </citation>
    <scope>NUCLEOTIDE SEQUENCE [LARGE SCALE GENOMIC DNA]</scope>
    <source>
        <strain evidence="3 4">DHC34</strain>
    </source>
</reference>
<evidence type="ECO:0000313" key="4">
    <source>
        <dbReference type="Proteomes" id="UP000270342"/>
    </source>
</evidence>
<feature type="transmembrane region" description="Helical" evidence="2">
    <location>
        <begin position="28"/>
        <end position="47"/>
    </location>
</feature>
<dbReference type="Pfam" id="PF05359">
    <property type="entry name" value="DUF748"/>
    <property type="match status" value="3"/>
</dbReference>
<keyword evidence="4" id="KW-1185">Reference proteome</keyword>
<dbReference type="GO" id="GO:0005886">
    <property type="term" value="C:plasma membrane"/>
    <property type="evidence" value="ECO:0007669"/>
    <property type="project" value="TreeGrafter"/>
</dbReference>
<accession>A0A494X8K0</accession>
<dbReference type="EMBL" id="RBZU01000014">
    <property type="protein sequence ID" value="RKP46592.1"/>
    <property type="molecule type" value="Genomic_DNA"/>
</dbReference>
<dbReference type="Gene3D" id="3.30.1330.60">
    <property type="entry name" value="OmpA-like domain"/>
    <property type="match status" value="1"/>
</dbReference>
<dbReference type="InterPro" id="IPR036737">
    <property type="entry name" value="OmpA-like_sf"/>
</dbReference>
<feature type="region of interest" description="Disordered" evidence="1">
    <location>
        <begin position="837"/>
        <end position="887"/>
    </location>
</feature>
<name>A0A494X8K0_9BURK</name>
<organism evidence="3 4">
    <name type="scientific">Pararobbsia silviterrae</name>
    <dbReference type="NCBI Taxonomy" id="1792498"/>
    <lineage>
        <taxon>Bacteria</taxon>
        <taxon>Pseudomonadati</taxon>
        <taxon>Pseudomonadota</taxon>
        <taxon>Betaproteobacteria</taxon>
        <taxon>Burkholderiales</taxon>
        <taxon>Burkholderiaceae</taxon>
        <taxon>Pararobbsia</taxon>
    </lineage>
</organism>
<dbReference type="OrthoDB" id="9757969at2"/>
<feature type="region of interest" description="Disordered" evidence="1">
    <location>
        <begin position="387"/>
        <end position="407"/>
    </location>
</feature>
<dbReference type="Proteomes" id="UP000270342">
    <property type="component" value="Unassembled WGS sequence"/>
</dbReference>
<keyword evidence="2" id="KW-0472">Membrane</keyword>
<keyword evidence="2" id="KW-0812">Transmembrane</keyword>
<evidence type="ECO:0000313" key="3">
    <source>
        <dbReference type="EMBL" id="RKP46592.1"/>
    </source>
</evidence>
<dbReference type="InterPro" id="IPR052894">
    <property type="entry name" value="AsmA-related"/>
</dbReference>
<dbReference type="RefSeq" id="WP_121090201.1">
    <property type="nucleotide sequence ID" value="NZ_RBZU01000014.1"/>
</dbReference>